<evidence type="ECO:0000259" key="2">
    <source>
        <dbReference type="Pfam" id="PF23585"/>
    </source>
</evidence>
<evidence type="ECO:0000313" key="4">
    <source>
        <dbReference type="Proteomes" id="UP000027265"/>
    </source>
</evidence>
<accession>A0A067PZX6</accession>
<feature type="transmembrane region" description="Helical" evidence="1">
    <location>
        <begin position="177"/>
        <end position="196"/>
    </location>
</feature>
<keyword evidence="1" id="KW-1133">Transmembrane helix</keyword>
<name>A0A067PZX6_9AGAM</name>
<evidence type="ECO:0000313" key="3">
    <source>
        <dbReference type="EMBL" id="KDQ60373.1"/>
    </source>
</evidence>
<keyword evidence="4" id="KW-1185">Reference proteome</keyword>
<dbReference type="Proteomes" id="UP000027265">
    <property type="component" value="Unassembled WGS sequence"/>
</dbReference>
<dbReference type="HOGENOM" id="CLU_072613_0_0_1"/>
<dbReference type="STRING" id="933084.A0A067PZX6"/>
<keyword evidence="1" id="KW-0812">Transmembrane</keyword>
<dbReference type="EMBL" id="KL197714">
    <property type="protein sequence ID" value="KDQ60373.1"/>
    <property type="molecule type" value="Genomic_DNA"/>
</dbReference>
<gene>
    <name evidence="3" type="ORF">JAAARDRAFT_126163</name>
</gene>
<proteinExistence type="predicted"/>
<reference evidence="4" key="1">
    <citation type="journal article" date="2014" name="Proc. Natl. Acad. Sci. U.S.A.">
        <title>Extensive sampling of basidiomycete genomes demonstrates inadequacy of the white-rot/brown-rot paradigm for wood decay fungi.</title>
        <authorList>
            <person name="Riley R."/>
            <person name="Salamov A.A."/>
            <person name="Brown D.W."/>
            <person name="Nagy L.G."/>
            <person name="Floudas D."/>
            <person name="Held B.W."/>
            <person name="Levasseur A."/>
            <person name="Lombard V."/>
            <person name="Morin E."/>
            <person name="Otillar R."/>
            <person name="Lindquist E.A."/>
            <person name="Sun H."/>
            <person name="LaButti K.M."/>
            <person name="Schmutz J."/>
            <person name="Jabbour D."/>
            <person name="Luo H."/>
            <person name="Baker S.E."/>
            <person name="Pisabarro A.G."/>
            <person name="Walton J.D."/>
            <person name="Blanchette R.A."/>
            <person name="Henrissat B."/>
            <person name="Martin F."/>
            <person name="Cullen D."/>
            <person name="Hibbett D.S."/>
            <person name="Grigoriev I.V."/>
        </authorList>
    </citation>
    <scope>NUCLEOTIDE SEQUENCE [LARGE SCALE GENOMIC DNA]</scope>
    <source>
        <strain evidence="4">MUCL 33604</strain>
    </source>
</reference>
<dbReference type="AlphaFoldDB" id="A0A067PZX6"/>
<evidence type="ECO:0000256" key="1">
    <source>
        <dbReference type="SAM" id="Phobius"/>
    </source>
</evidence>
<protein>
    <recommendedName>
        <fullName evidence="2">DUF7137 domain-containing protein</fullName>
    </recommendedName>
</protein>
<dbReference type="InParanoid" id="A0A067PZX6"/>
<organism evidence="3 4">
    <name type="scientific">Jaapia argillacea MUCL 33604</name>
    <dbReference type="NCBI Taxonomy" id="933084"/>
    <lineage>
        <taxon>Eukaryota</taxon>
        <taxon>Fungi</taxon>
        <taxon>Dikarya</taxon>
        <taxon>Basidiomycota</taxon>
        <taxon>Agaricomycotina</taxon>
        <taxon>Agaricomycetes</taxon>
        <taxon>Agaricomycetidae</taxon>
        <taxon>Jaapiales</taxon>
        <taxon>Jaapiaceae</taxon>
        <taxon>Jaapia</taxon>
    </lineage>
</organism>
<dbReference type="OrthoDB" id="2435509at2759"/>
<feature type="domain" description="DUF7137" evidence="2">
    <location>
        <begin position="26"/>
        <end position="163"/>
    </location>
</feature>
<dbReference type="PANTHER" id="PTHR42028">
    <property type="entry name" value="CHROMOSOME 1, WHOLE GENOME SHOTGUN SEQUENCE"/>
    <property type="match status" value="1"/>
</dbReference>
<dbReference type="PANTHER" id="PTHR42028:SF1">
    <property type="entry name" value="YALI0E30657P"/>
    <property type="match status" value="1"/>
</dbReference>
<keyword evidence="1" id="KW-0472">Membrane</keyword>
<sequence length="201" mass="21295">MERRQQQSSITSAPASSTSRLVIPATAPVGGLTITQPPQAVVSYYKIAPDNPITFGWNFTNLIVTPTHLTVSAVGGNGNTYAVGPTNGVIPGTATSVVWDPYQYNQMNQGTPLVPGTYTLEIWDDRGPNAQEEPGYLMENSALQFALYTPGVSQPIGSGYQCPGCSGSASSYTAHPAFSALVATFTVILLSGYGLLRHAWH</sequence>
<dbReference type="InterPro" id="IPR055561">
    <property type="entry name" value="DUF7137"/>
</dbReference>
<dbReference type="Pfam" id="PF23585">
    <property type="entry name" value="DUF7137"/>
    <property type="match status" value="1"/>
</dbReference>